<protein>
    <submittedName>
        <fullName evidence="2">Uncharacterized protein</fullName>
    </submittedName>
</protein>
<dbReference type="EMBL" id="JAZGQO010000007">
    <property type="protein sequence ID" value="KAK6181314.1"/>
    <property type="molecule type" value="Genomic_DNA"/>
</dbReference>
<keyword evidence="3" id="KW-1185">Reference proteome</keyword>
<sequence length="169" mass="19311">MRNLSEIEKLSLIFIIPANILYTLAALSHSWFQLPPHSFYGLWWVKFCDILRCQIIPAFFAEEPLWYHMLQSVSLIGWTSLFLSLIMIITTKVDKYLPHSLTKRNRQFSVASVCLISVFAISTSLVIFYAKLKESSPHRTPEISWSAILASVSCLCQLSASLILLQPVF</sequence>
<dbReference type="AlphaFoldDB" id="A0AAN8JT26"/>
<evidence type="ECO:0000313" key="3">
    <source>
        <dbReference type="Proteomes" id="UP001347796"/>
    </source>
</evidence>
<gene>
    <name evidence="2" type="ORF">SNE40_009195</name>
</gene>
<dbReference type="Gene3D" id="1.20.140.150">
    <property type="match status" value="1"/>
</dbReference>
<feature type="transmembrane region" description="Helical" evidence="1">
    <location>
        <begin position="143"/>
        <end position="165"/>
    </location>
</feature>
<feature type="transmembrane region" description="Helical" evidence="1">
    <location>
        <begin position="65"/>
        <end position="89"/>
    </location>
</feature>
<reference evidence="2 3" key="1">
    <citation type="submission" date="2024-01" db="EMBL/GenBank/DDBJ databases">
        <title>The genome of the rayed Mediterranean limpet Patella caerulea (Linnaeus, 1758).</title>
        <authorList>
            <person name="Anh-Thu Weber A."/>
            <person name="Halstead-Nussloch G."/>
        </authorList>
    </citation>
    <scope>NUCLEOTIDE SEQUENCE [LARGE SCALE GENOMIC DNA]</scope>
    <source>
        <strain evidence="2">AATW-2023a</strain>
        <tissue evidence="2">Whole specimen</tissue>
    </source>
</reference>
<organism evidence="2 3">
    <name type="scientific">Patella caerulea</name>
    <name type="common">Rayed Mediterranean limpet</name>
    <dbReference type="NCBI Taxonomy" id="87958"/>
    <lineage>
        <taxon>Eukaryota</taxon>
        <taxon>Metazoa</taxon>
        <taxon>Spiralia</taxon>
        <taxon>Lophotrochozoa</taxon>
        <taxon>Mollusca</taxon>
        <taxon>Gastropoda</taxon>
        <taxon>Patellogastropoda</taxon>
        <taxon>Patelloidea</taxon>
        <taxon>Patellidae</taxon>
        <taxon>Patella</taxon>
    </lineage>
</organism>
<evidence type="ECO:0000256" key="1">
    <source>
        <dbReference type="SAM" id="Phobius"/>
    </source>
</evidence>
<keyword evidence="1" id="KW-1133">Transmembrane helix</keyword>
<feature type="transmembrane region" description="Helical" evidence="1">
    <location>
        <begin position="12"/>
        <end position="32"/>
    </location>
</feature>
<feature type="transmembrane region" description="Helical" evidence="1">
    <location>
        <begin position="110"/>
        <end position="131"/>
    </location>
</feature>
<name>A0AAN8JT26_PATCE</name>
<comment type="caution">
    <text evidence="2">The sequence shown here is derived from an EMBL/GenBank/DDBJ whole genome shotgun (WGS) entry which is preliminary data.</text>
</comment>
<dbReference type="Proteomes" id="UP001347796">
    <property type="component" value="Unassembled WGS sequence"/>
</dbReference>
<accession>A0AAN8JT26</accession>
<proteinExistence type="predicted"/>
<keyword evidence="1" id="KW-0472">Membrane</keyword>
<evidence type="ECO:0000313" key="2">
    <source>
        <dbReference type="EMBL" id="KAK6181314.1"/>
    </source>
</evidence>
<keyword evidence="1" id="KW-0812">Transmembrane</keyword>